<dbReference type="InterPro" id="IPR002220">
    <property type="entry name" value="DapA-like"/>
</dbReference>
<dbReference type="InterPro" id="IPR013785">
    <property type="entry name" value="Aldolase_TIM"/>
</dbReference>
<evidence type="ECO:0008006" key="3">
    <source>
        <dbReference type="Google" id="ProtNLM"/>
    </source>
</evidence>
<proteinExistence type="predicted"/>
<evidence type="ECO:0000313" key="2">
    <source>
        <dbReference type="EMBL" id="GAF87883.1"/>
    </source>
</evidence>
<dbReference type="Gene3D" id="3.20.20.70">
    <property type="entry name" value="Aldolase class I"/>
    <property type="match status" value="1"/>
</dbReference>
<sequence length="130" mass="13794">MRRVLDCGVHGVVVLGSAGEFQALADEQKRRAIEIVVSEVAGQVPVIAGTGEPGTKRALETTRMAAKLGVDAAMVVPPYYNPLNQAGVLKHYHTLATETELPIILHNIPGCTKVTPDIDVVEELAGEEGI</sequence>
<dbReference type="SMART" id="SM01130">
    <property type="entry name" value="DHDPS"/>
    <property type="match status" value="1"/>
</dbReference>
<protein>
    <recommendedName>
        <fullName evidence="3">Dihydrodipicolinate synthase</fullName>
    </recommendedName>
</protein>
<dbReference type="Pfam" id="PF00701">
    <property type="entry name" value="DHDPS"/>
    <property type="match status" value="1"/>
</dbReference>
<evidence type="ECO:0000256" key="1">
    <source>
        <dbReference type="ARBA" id="ARBA00023239"/>
    </source>
</evidence>
<accession>X0T311</accession>
<dbReference type="PANTHER" id="PTHR12128:SF66">
    <property type="entry name" value="4-HYDROXY-2-OXOGLUTARATE ALDOLASE, MITOCHONDRIAL"/>
    <property type="match status" value="1"/>
</dbReference>
<reference evidence="2" key="1">
    <citation type="journal article" date="2014" name="Front. Microbiol.">
        <title>High frequency of phylogenetically diverse reductive dehalogenase-homologous genes in deep subseafloor sedimentary metagenomes.</title>
        <authorList>
            <person name="Kawai M."/>
            <person name="Futagami T."/>
            <person name="Toyoda A."/>
            <person name="Takaki Y."/>
            <person name="Nishi S."/>
            <person name="Hori S."/>
            <person name="Arai W."/>
            <person name="Tsubouchi T."/>
            <person name="Morono Y."/>
            <person name="Uchiyama I."/>
            <person name="Ito T."/>
            <person name="Fujiyama A."/>
            <person name="Inagaki F."/>
            <person name="Takami H."/>
        </authorList>
    </citation>
    <scope>NUCLEOTIDE SEQUENCE</scope>
    <source>
        <strain evidence="2">Expedition CK06-06</strain>
    </source>
</reference>
<keyword evidence="1" id="KW-0456">Lyase</keyword>
<dbReference type="GO" id="GO:0008840">
    <property type="term" value="F:4-hydroxy-tetrahydrodipicolinate synthase activity"/>
    <property type="evidence" value="ECO:0007669"/>
    <property type="project" value="TreeGrafter"/>
</dbReference>
<dbReference type="CDD" id="cd00408">
    <property type="entry name" value="DHDPS-like"/>
    <property type="match status" value="1"/>
</dbReference>
<gene>
    <name evidence="2" type="ORF">S01H1_22310</name>
</gene>
<dbReference type="SUPFAM" id="SSF51569">
    <property type="entry name" value="Aldolase"/>
    <property type="match status" value="1"/>
</dbReference>
<dbReference type="PANTHER" id="PTHR12128">
    <property type="entry name" value="DIHYDRODIPICOLINATE SYNTHASE"/>
    <property type="match status" value="1"/>
</dbReference>
<dbReference type="AlphaFoldDB" id="X0T311"/>
<name>X0T311_9ZZZZ</name>
<dbReference type="EMBL" id="BARS01012563">
    <property type="protein sequence ID" value="GAF87883.1"/>
    <property type="molecule type" value="Genomic_DNA"/>
</dbReference>
<dbReference type="PRINTS" id="PR00146">
    <property type="entry name" value="DHPICSNTHASE"/>
</dbReference>
<feature type="non-terminal residue" evidence="2">
    <location>
        <position position="130"/>
    </location>
</feature>
<organism evidence="2">
    <name type="scientific">marine sediment metagenome</name>
    <dbReference type="NCBI Taxonomy" id="412755"/>
    <lineage>
        <taxon>unclassified sequences</taxon>
        <taxon>metagenomes</taxon>
        <taxon>ecological metagenomes</taxon>
    </lineage>
</organism>
<comment type="caution">
    <text evidence="2">The sequence shown here is derived from an EMBL/GenBank/DDBJ whole genome shotgun (WGS) entry which is preliminary data.</text>
</comment>